<evidence type="ECO:0008006" key="3">
    <source>
        <dbReference type="Google" id="ProtNLM"/>
    </source>
</evidence>
<dbReference type="OrthoDB" id="57908at2759"/>
<keyword evidence="2" id="KW-1185">Reference proteome</keyword>
<organism evidence="1 2">
    <name type="scientific">Saprolegnia diclina (strain VS20)</name>
    <dbReference type="NCBI Taxonomy" id="1156394"/>
    <lineage>
        <taxon>Eukaryota</taxon>
        <taxon>Sar</taxon>
        <taxon>Stramenopiles</taxon>
        <taxon>Oomycota</taxon>
        <taxon>Saprolegniomycetes</taxon>
        <taxon>Saprolegniales</taxon>
        <taxon>Saprolegniaceae</taxon>
        <taxon>Saprolegnia</taxon>
    </lineage>
</organism>
<dbReference type="EMBL" id="JH767146">
    <property type="protein sequence ID" value="EQC36764.1"/>
    <property type="molecule type" value="Genomic_DNA"/>
</dbReference>
<dbReference type="PANTHER" id="PTHR46586:SF3">
    <property type="entry name" value="ANKYRIN REPEAT-CONTAINING PROTEIN"/>
    <property type="match status" value="1"/>
</dbReference>
<name>T0QFN9_SAPDV</name>
<evidence type="ECO:0000313" key="2">
    <source>
        <dbReference type="Proteomes" id="UP000030762"/>
    </source>
</evidence>
<dbReference type="SUPFAM" id="SSF48403">
    <property type="entry name" value="Ankyrin repeat"/>
    <property type="match status" value="1"/>
</dbReference>
<gene>
    <name evidence="1" type="ORF">SDRG_05600</name>
</gene>
<accession>T0QFN9</accession>
<dbReference type="PANTHER" id="PTHR46586">
    <property type="entry name" value="ANKYRIN REPEAT-CONTAINING PROTEIN"/>
    <property type="match status" value="1"/>
</dbReference>
<evidence type="ECO:0000313" key="1">
    <source>
        <dbReference type="EMBL" id="EQC36764.1"/>
    </source>
</evidence>
<dbReference type="Proteomes" id="UP000030762">
    <property type="component" value="Unassembled WGS sequence"/>
</dbReference>
<protein>
    <recommendedName>
        <fullName evidence="3">Ankyrin repeat protein</fullName>
    </recommendedName>
</protein>
<sequence length="138" mass="15257">MHVLDWLHTNRRDGCDQDAMALAVARGHFDVVRWLHEVYGLWRTHADLATAAYIGHMTMVTYLLDVPMGGVDNDTPNANVAVAAILPERDGHLGGSRTDYVTGPPTYWAASQGHLEILQLLVARDYELPLDARCALPP</sequence>
<dbReference type="Gene3D" id="1.25.40.20">
    <property type="entry name" value="Ankyrin repeat-containing domain"/>
    <property type="match status" value="1"/>
</dbReference>
<dbReference type="InParanoid" id="T0QFN9"/>
<proteinExistence type="predicted"/>
<reference evidence="1 2" key="1">
    <citation type="submission" date="2012-04" db="EMBL/GenBank/DDBJ databases">
        <title>The Genome Sequence of Saprolegnia declina VS20.</title>
        <authorList>
            <consortium name="The Broad Institute Genome Sequencing Platform"/>
            <person name="Russ C."/>
            <person name="Nusbaum C."/>
            <person name="Tyler B."/>
            <person name="van West P."/>
            <person name="Dieguez-Uribeondo J."/>
            <person name="de Bruijn I."/>
            <person name="Tripathy S."/>
            <person name="Jiang R."/>
            <person name="Young S.K."/>
            <person name="Zeng Q."/>
            <person name="Gargeya S."/>
            <person name="Fitzgerald M."/>
            <person name="Haas B."/>
            <person name="Abouelleil A."/>
            <person name="Alvarado L."/>
            <person name="Arachchi H.M."/>
            <person name="Berlin A."/>
            <person name="Chapman S.B."/>
            <person name="Goldberg J."/>
            <person name="Griggs A."/>
            <person name="Gujja S."/>
            <person name="Hansen M."/>
            <person name="Howarth C."/>
            <person name="Imamovic A."/>
            <person name="Larimer J."/>
            <person name="McCowen C."/>
            <person name="Montmayeur A."/>
            <person name="Murphy C."/>
            <person name="Neiman D."/>
            <person name="Pearson M."/>
            <person name="Priest M."/>
            <person name="Roberts A."/>
            <person name="Saif S."/>
            <person name="Shea T."/>
            <person name="Sisk P."/>
            <person name="Sykes S."/>
            <person name="Wortman J."/>
            <person name="Nusbaum C."/>
            <person name="Birren B."/>
        </authorList>
    </citation>
    <scope>NUCLEOTIDE SEQUENCE [LARGE SCALE GENOMIC DNA]</scope>
    <source>
        <strain evidence="1 2">VS20</strain>
    </source>
</reference>
<dbReference type="VEuPathDB" id="FungiDB:SDRG_05600"/>
<dbReference type="AlphaFoldDB" id="T0QFN9"/>
<dbReference type="InterPro" id="IPR052050">
    <property type="entry name" value="SecEffector_AnkRepeat"/>
</dbReference>
<dbReference type="InterPro" id="IPR036770">
    <property type="entry name" value="Ankyrin_rpt-contain_sf"/>
</dbReference>
<dbReference type="GeneID" id="19946327"/>
<dbReference type="RefSeq" id="XP_008609545.1">
    <property type="nucleotide sequence ID" value="XM_008611323.1"/>
</dbReference>